<feature type="domain" description="DUF4371" evidence="1">
    <location>
        <begin position="15"/>
        <end position="233"/>
    </location>
</feature>
<organism evidence="2 3">
    <name type="scientific">Synaphobranchus kaupii</name>
    <name type="common">Kaup's arrowtooth eel</name>
    <dbReference type="NCBI Taxonomy" id="118154"/>
    <lineage>
        <taxon>Eukaryota</taxon>
        <taxon>Metazoa</taxon>
        <taxon>Chordata</taxon>
        <taxon>Craniata</taxon>
        <taxon>Vertebrata</taxon>
        <taxon>Euteleostomi</taxon>
        <taxon>Actinopterygii</taxon>
        <taxon>Neopterygii</taxon>
        <taxon>Teleostei</taxon>
        <taxon>Anguilliformes</taxon>
        <taxon>Synaphobranchidae</taxon>
        <taxon>Synaphobranchus</taxon>
    </lineage>
</organism>
<dbReference type="EMBL" id="JAINUF010000002">
    <property type="protein sequence ID" value="KAJ8376205.1"/>
    <property type="molecule type" value="Genomic_DNA"/>
</dbReference>
<proteinExistence type="predicted"/>
<sequence>MLVSETESPFVKEAGFSNWRKALEKIREHEKSRIHVNANQRLAALRSTPINVLLSDAIAKNQQTAREVLEILFSSVRFLGRQGLPLRGNENRDRVLWQLMVERVRSDRDHFDWMNRRDNWMSPNIQNEILELFAHEIQRQVATKASQSLFLGLTADGMTDITGKEQFSCNIQFADANLQVHNVFLGFYNAPDTTAEMLFLCVKDVLIRLNLSMERLQGYCFDGASNMSGRFKGVQARLKEVCPDSCAPRGGKRGAPGRGHAELCARGDSYDQRVGEKKGPLPIPLWLWRGVARSLQGSRTALGSMESAKLLCHRLSALRQDFTVADLVGKTKEYAARYNLRSPQPPRVNKTPAHYRHTDELEMQGLDEESDVRVYPWSTWKRELYEALDLVRLEVERRFDQEGIRLAARREQAVIEAAQGNVVVVEEGCQDFTHFHTQ</sequence>
<keyword evidence="3" id="KW-1185">Reference proteome</keyword>
<name>A0A9Q1G7R5_SYNKA</name>
<evidence type="ECO:0000313" key="3">
    <source>
        <dbReference type="Proteomes" id="UP001152622"/>
    </source>
</evidence>
<dbReference type="Pfam" id="PF14291">
    <property type="entry name" value="DUF4371"/>
    <property type="match status" value="1"/>
</dbReference>
<reference evidence="2" key="1">
    <citation type="journal article" date="2023" name="Science">
        <title>Genome structures resolve the early diversification of teleost fishes.</title>
        <authorList>
            <person name="Parey E."/>
            <person name="Louis A."/>
            <person name="Montfort J."/>
            <person name="Bouchez O."/>
            <person name="Roques C."/>
            <person name="Iampietro C."/>
            <person name="Lluch J."/>
            <person name="Castinel A."/>
            <person name="Donnadieu C."/>
            <person name="Desvignes T."/>
            <person name="Floi Bucao C."/>
            <person name="Jouanno E."/>
            <person name="Wen M."/>
            <person name="Mejri S."/>
            <person name="Dirks R."/>
            <person name="Jansen H."/>
            <person name="Henkel C."/>
            <person name="Chen W.J."/>
            <person name="Zahm M."/>
            <person name="Cabau C."/>
            <person name="Klopp C."/>
            <person name="Thompson A.W."/>
            <person name="Robinson-Rechavi M."/>
            <person name="Braasch I."/>
            <person name="Lecointre G."/>
            <person name="Bobe J."/>
            <person name="Postlethwait J.H."/>
            <person name="Berthelot C."/>
            <person name="Roest Crollius H."/>
            <person name="Guiguen Y."/>
        </authorList>
    </citation>
    <scope>NUCLEOTIDE SEQUENCE</scope>
    <source>
        <strain evidence="2">WJC10195</strain>
    </source>
</reference>
<dbReference type="PANTHER" id="PTHR45749:SF21">
    <property type="entry name" value="DUF4371 DOMAIN-CONTAINING PROTEIN"/>
    <property type="match status" value="1"/>
</dbReference>
<evidence type="ECO:0000259" key="1">
    <source>
        <dbReference type="Pfam" id="PF14291"/>
    </source>
</evidence>
<dbReference type="Proteomes" id="UP001152622">
    <property type="component" value="Chromosome 2"/>
</dbReference>
<gene>
    <name evidence="2" type="ORF">SKAU_G00067850</name>
</gene>
<dbReference type="PANTHER" id="PTHR45749">
    <property type="match status" value="1"/>
</dbReference>
<dbReference type="InterPro" id="IPR025398">
    <property type="entry name" value="DUF4371"/>
</dbReference>
<dbReference type="AlphaFoldDB" id="A0A9Q1G7R5"/>
<dbReference type="OrthoDB" id="10063194at2759"/>
<comment type="caution">
    <text evidence="2">The sequence shown here is derived from an EMBL/GenBank/DDBJ whole genome shotgun (WGS) entry which is preliminary data.</text>
</comment>
<evidence type="ECO:0000313" key="2">
    <source>
        <dbReference type="EMBL" id="KAJ8376205.1"/>
    </source>
</evidence>
<protein>
    <recommendedName>
        <fullName evidence="1">DUF4371 domain-containing protein</fullName>
    </recommendedName>
</protein>
<accession>A0A9Q1G7R5</accession>